<dbReference type="EMBL" id="JBHTJV010000026">
    <property type="protein sequence ID" value="MFD0918077.1"/>
    <property type="molecule type" value="Genomic_DNA"/>
</dbReference>
<evidence type="ECO:0000256" key="2">
    <source>
        <dbReference type="SAM" id="SignalP"/>
    </source>
</evidence>
<reference evidence="4" key="1">
    <citation type="journal article" date="2019" name="Int. J. Syst. Evol. Microbiol.">
        <title>The Global Catalogue of Microorganisms (GCM) 10K type strain sequencing project: providing services to taxonomists for standard genome sequencing and annotation.</title>
        <authorList>
            <consortium name="The Broad Institute Genomics Platform"/>
            <consortium name="The Broad Institute Genome Sequencing Center for Infectious Disease"/>
            <person name="Wu L."/>
            <person name="Ma J."/>
        </authorList>
    </citation>
    <scope>NUCLEOTIDE SEQUENCE [LARGE SCALE GENOMIC DNA]</scope>
    <source>
        <strain evidence="4">CCUG 60023</strain>
    </source>
</reference>
<sequence>MSFRFSQLVACAMGVLLFNVAHAADRIGLALPSESRFEPAAQMLRSGVQAALRAANSDTQIVEFTVACAATKESPKPILPLGVGFIIGPPCFGAAQAVARILNPEGTTEPVPVLAIGSHAPLLKRLRERENLPLFVLGKNDNAEAEAILEKAIPAFTGKPFAIVDDGSVHGRFLADQLRLLGDERGIKPATVATFRPLQSTQRTMLQRLARSGVEALIILGAPEDVITIASDLKATNRNWAIAVSDQAALLPFMARPSDLPDGAVVIKERDAPANIAPALSSAERAQFVRGFVAGEIALQSLGGNPLNTGQTYQTSLGSLKISNEGRTEILPYELRLWSEISTNTMSQN</sequence>
<keyword evidence="1" id="KW-0813">Transport</keyword>
<name>A0ABW3FHV5_9HYPH</name>
<evidence type="ECO:0000313" key="4">
    <source>
        <dbReference type="Proteomes" id="UP001597101"/>
    </source>
</evidence>
<dbReference type="PANTHER" id="PTHR30483:SF6">
    <property type="entry name" value="PERIPLASMIC BINDING PROTEIN OF ABC TRANSPORTER FOR NATURAL AMINO ACIDS"/>
    <property type="match status" value="1"/>
</dbReference>
<dbReference type="PANTHER" id="PTHR30483">
    <property type="entry name" value="LEUCINE-SPECIFIC-BINDING PROTEIN"/>
    <property type="match status" value="1"/>
</dbReference>
<comment type="caution">
    <text evidence="3">The sequence shown here is derived from an EMBL/GenBank/DDBJ whole genome shotgun (WGS) entry which is preliminary data.</text>
</comment>
<accession>A0ABW3FHV5</accession>
<dbReference type="CDD" id="cd06268">
    <property type="entry name" value="PBP1_ABC_transporter_LIVBP-like"/>
    <property type="match status" value="1"/>
</dbReference>
<protein>
    <submittedName>
        <fullName evidence="3">ABC transporter substrate-binding protein</fullName>
    </submittedName>
</protein>
<dbReference type="SUPFAM" id="SSF53822">
    <property type="entry name" value="Periplasmic binding protein-like I"/>
    <property type="match status" value="1"/>
</dbReference>
<feature type="signal peptide" evidence="2">
    <location>
        <begin position="1"/>
        <end position="23"/>
    </location>
</feature>
<dbReference type="InterPro" id="IPR051010">
    <property type="entry name" value="BCAA_transport"/>
</dbReference>
<organism evidence="3 4">
    <name type="scientific">Pseudahrensia aquimaris</name>
    <dbReference type="NCBI Taxonomy" id="744461"/>
    <lineage>
        <taxon>Bacteria</taxon>
        <taxon>Pseudomonadati</taxon>
        <taxon>Pseudomonadota</taxon>
        <taxon>Alphaproteobacteria</taxon>
        <taxon>Hyphomicrobiales</taxon>
        <taxon>Ahrensiaceae</taxon>
        <taxon>Pseudahrensia</taxon>
    </lineage>
</organism>
<feature type="chain" id="PRO_5046046993" evidence="2">
    <location>
        <begin position="24"/>
        <end position="349"/>
    </location>
</feature>
<keyword evidence="4" id="KW-1185">Reference proteome</keyword>
<evidence type="ECO:0000256" key="1">
    <source>
        <dbReference type="ARBA" id="ARBA00022970"/>
    </source>
</evidence>
<evidence type="ECO:0000313" key="3">
    <source>
        <dbReference type="EMBL" id="MFD0918077.1"/>
    </source>
</evidence>
<dbReference type="Proteomes" id="UP001597101">
    <property type="component" value="Unassembled WGS sequence"/>
</dbReference>
<dbReference type="Gene3D" id="3.40.50.2300">
    <property type="match status" value="2"/>
</dbReference>
<gene>
    <name evidence="3" type="ORF">ACFQ14_16865</name>
</gene>
<dbReference type="RefSeq" id="WP_377213923.1">
    <property type="nucleotide sequence ID" value="NZ_JBHTJV010000026.1"/>
</dbReference>
<keyword evidence="1" id="KW-0029">Amino-acid transport</keyword>
<dbReference type="InterPro" id="IPR028082">
    <property type="entry name" value="Peripla_BP_I"/>
</dbReference>
<keyword evidence="2" id="KW-0732">Signal</keyword>
<proteinExistence type="predicted"/>